<keyword evidence="3" id="KW-1185">Reference proteome</keyword>
<evidence type="ECO:0000313" key="3">
    <source>
        <dbReference type="Proteomes" id="UP000584374"/>
    </source>
</evidence>
<dbReference type="RefSeq" id="WP_184727119.1">
    <property type="nucleotide sequence ID" value="NZ_JACHIW010000001.1"/>
</dbReference>
<proteinExistence type="predicted"/>
<evidence type="ECO:0000259" key="1">
    <source>
        <dbReference type="Pfam" id="PF19575"/>
    </source>
</evidence>
<gene>
    <name evidence="2" type="ORF">BJ970_003388</name>
</gene>
<comment type="caution">
    <text evidence="2">The sequence shown here is derived from an EMBL/GenBank/DDBJ whole genome shotgun (WGS) entry which is preliminary data.</text>
</comment>
<name>A0A840Q5H0_9PSEU</name>
<accession>A0A840Q5H0</accession>
<dbReference type="Proteomes" id="UP000584374">
    <property type="component" value="Unassembled WGS sequence"/>
</dbReference>
<sequence>MAADYLDQGASIRVLMFQEGLSYGAVHRLLTKVAGVEMRRRGSPDNHRAVRSEFDDLDHDPREQLATECADAFKQGSRITELAKQLDLYPMTVLRLLEHAEVASRRLLDRAPRHRRS</sequence>
<evidence type="ECO:0000313" key="2">
    <source>
        <dbReference type="EMBL" id="MBB5155854.1"/>
    </source>
</evidence>
<dbReference type="EMBL" id="JACHIW010000001">
    <property type="protein sequence ID" value="MBB5155854.1"/>
    <property type="molecule type" value="Genomic_DNA"/>
</dbReference>
<dbReference type="InterPro" id="IPR045745">
    <property type="entry name" value="HTH_58_Actinobacteria-type"/>
</dbReference>
<reference evidence="2 3" key="1">
    <citation type="submission" date="2020-08" db="EMBL/GenBank/DDBJ databases">
        <title>Sequencing the genomes of 1000 actinobacteria strains.</title>
        <authorList>
            <person name="Klenk H.-P."/>
        </authorList>
    </citation>
    <scope>NUCLEOTIDE SEQUENCE [LARGE SCALE GENOMIC DNA]</scope>
    <source>
        <strain evidence="2 3">DSM 45584</strain>
    </source>
</reference>
<organism evidence="2 3">
    <name type="scientific">Saccharopolyspora phatthalungensis</name>
    <dbReference type="NCBI Taxonomy" id="664693"/>
    <lineage>
        <taxon>Bacteria</taxon>
        <taxon>Bacillati</taxon>
        <taxon>Actinomycetota</taxon>
        <taxon>Actinomycetes</taxon>
        <taxon>Pseudonocardiales</taxon>
        <taxon>Pseudonocardiaceae</taxon>
        <taxon>Saccharopolyspora</taxon>
    </lineage>
</organism>
<protein>
    <recommendedName>
        <fullName evidence="1">Helix-turn-helix domain-containing protein</fullName>
    </recommendedName>
</protein>
<dbReference type="AlphaFoldDB" id="A0A840Q5H0"/>
<dbReference type="Pfam" id="PF19575">
    <property type="entry name" value="HTH_58"/>
    <property type="match status" value="1"/>
</dbReference>
<feature type="domain" description="Helix-turn-helix" evidence="1">
    <location>
        <begin position="7"/>
        <end position="44"/>
    </location>
</feature>